<gene>
    <name evidence="1" type="ORF">BDR25DRAFT_212044</name>
</gene>
<evidence type="ECO:0000313" key="2">
    <source>
        <dbReference type="Proteomes" id="UP000799755"/>
    </source>
</evidence>
<sequence>CTSTTSVVNYIGVYALKGETQTQTFKNIVGQILLYIKPSNLMLFFVVRLFNKSISSYNYSAQKVLHTLFSIALVHCSCTVINVNYYSFKLQLVFFFF</sequence>
<evidence type="ECO:0000313" key="1">
    <source>
        <dbReference type="EMBL" id="KAF2476067.1"/>
    </source>
</evidence>
<dbReference type="EMBL" id="MU003495">
    <property type="protein sequence ID" value="KAF2476067.1"/>
    <property type="molecule type" value="Genomic_DNA"/>
</dbReference>
<dbReference type="Proteomes" id="UP000799755">
    <property type="component" value="Unassembled WGS sequence"/>
</dbReference>
<name>A0ACB6RC14_9PLEO</name>
<organism evidence="1 2">
    <name type="scientific">Lindgomyces ingoldianus</name>
    <dbReference type="NCBI Taxonomy" id="673940"/>
    <lineage>
        <taxon>Eukaryota</taxon>
        <taxon>Fungi</taxon>
        <taxon>Dikarya</taxon>
        <taxon>Ascomycota</taxon>
        <taxon>Pezizomycotina</taxon>
        <taxon>Dothideomycetes</taxon>
        <taxon>Pleosporomycetidae</taxon>
        <taxon>Pleosporales</taxon>
        <taxon>Lindgomycetaceae</taxon>
        <taxon>Lindgomyces</taxon>
    </lineage>
</organism>
<accession>A0ACB6RC14</accession>
<protein>
    <submittedName>
        <fullName evidence="1">Uncharacterized protein</fullName>
    </submittedName>
</protein>
<reference evidence="1" key="1">
    <citation type="journal article" date="2020" name="Stud. Mycol.">
        <title>101 Dothideomycetes genomes: a test case for predicting lifestyles and emergence of pathogens.</title>
        <authorList>
            <person name="Haridas S."/>
            <person name="Albert R."/>
            <person name="Binder M."/>
            <person name="Bloem J."/>
            <person name="Labutti K."/>
            <person name="Salamov A."/>
            <person name="Andreopoulos B."/>
            <person name="Baker S."/>
            <person name="Barry K."/>
            <person name="Bills G."/>
            <person name="Bluhm B."/>
            <person name="Cannon C."/>
            <person name="Castanera R."/>
            <person name="Culley D."/>
            <person name="Daum C."/>
            <person name="Ezra D."/>
            <person name="Gonzalez J."/>
            <person name="Henrissat B."/>
            <person name="Kuo A."/>
            <person name="Liang C."/>
            <person name="Lipzen A."/>
            <person name="Lutzoni F."/>
            <person name="Magnuson J."/>
            <person name="Mondo S."/>
            <person name="Nolan M."/>
            <person name="Ohm R."/>
            <person name="Pangilinan J."/>
            <person name="Park H.-J."/>
            <person name="Ramirez L."/>
            <person name="Alfaro M."/>
            <person name="Sun H."/>
            <person name="Tritt A."/>
            <person name="Yoshinaga Y."/>
            <person name="Zwiers L.-H."/>
            <person name="Turgeon B."/>
            <person name="Goodwin S."/>
            <person name="Spatafora J."/>
            <person name="Crous P."/>
            <person name="Grigoriev I."/>
        </authorList>
    </citation>
    <scope>NUCLEOTIDE SEQUENCE</scope>
    <source>
        <strain evidence="1">ATCC 200398</strain>
    </source>
</reference>
<proteinExistence type="predicted"/>
<comment type="caution">
    <text evidence="1">The sequence shown here is derived from an EMBL/GenBank/DDBJ whole genome shotgun (WGS) entry which is preliminary data.</text>
</comment>
<feature type="non-terminal residue" evidence="1">
    <location>
        <position position="1"/>
    </location>
</feature>
<keyword evidence="2" id="KW-1185">Reference proteome</keyword>